<dbReference type="CDD" id="cd04301">
    <property type="entry name" value="NAT_SF"/>
    <property type="match status" value="1"/>
</dbReference>
<reference evidence="2" key="1">
    <citation type="journal article" date="2014" name="Int. J. Syst. Evol. Microbiol.">
        <title>Complete genome sequence of Corynebacterium casei LMG S-19264T (=DSM 44701T), isolated from a smear-ripened cheese.</title>
        <authorList>
            <consortium name="US DOE Joint Genome Institute (JGI-PGF)"/>
            <person name="Walter F."/>
            <person name="Albersmeier A."/>
            <person name="Kalinowski J."/>
            <person name="Ruckert C."/>
        </authorList>
    </citation>
    <scope>NUCLEOTIDE SEQUENCE</scope>
    <source>
        <strain evidence="2">CGMCC 1.12187</strain>
    </source>
</reference>
<dbReference type="PROSITE" id="PS51186">
    <property type="entry name" value="GNAT"/>
    <property type="match status" value="1"/>
</dbReference>
<dbReference type="SUPFAM" id="SSF55729">
    <property type="entry name" value="Acyl-CoA N-acyltransferases (Nat)"/>
    <property type="match status" value="1"/>
</dbReference>
<dbReference type="Proteomes" id="UP000638848">
    <property type="component" value="Unassembled WGS sequence"/>
</dbReference>
<evidence type="ECO:0000313" key="2">
    <source>
        <dbReference type="EMBL" id="GGG66958.1"/>
    </source>
</evidence>
<reference evidence="2" key="2">
    <citation type="submission" date="2020-09" db="EMBL/GenBank/DDBJ databases">
        <authorList>
            <person name="Sun Q."/>
            <person name="Zhou Y."/>
        </authorList>
    </citation>
    <scope>NUCLEOTIDE SEQUENCE</scope>
    <source>
        <strain evidence="2">CGMCC 1.12187</strain>
    </source>
</reference>
<sequence>MTVEVHPATADRFEDLATILAPKNPDTVACWCLTYRLSSRENRQLGAHERPEYVRRLCAQPIPPGVLAYRDGEVAGWAGVAPRSQLHAFATGARIPLLDDRPVWSVWCFRVRAGHRRQGTAQALLHGAVDFARAHGAPAIEGYPVDNQGRRIDAIMAYVGTRSMFEKAGFTKAADTAAVSAGTPRVLMRLELG</sequence>
<name>A0A917H554_9MICC</name>
<organism evidence="2 3">
    <name type="scientific">Kocuria dechangensis</name>
    <dbReference type="NCBI Taxonomy" id="1176249"/>
    <lineage>
        <taxon>Bacteria</taxon>
        <taxon>Bacillati</taxon>
        <taxon>Actinomycetota</taxon>
        <taxon>Actinomycetes</taxon>
        <taxon>Micrococcales</taxon>
        <taxon>Micrococcaceae</taxon>
        <taxon>Kocuria</taxon>
    </lineage>
</organism>
<dbReference type="InterPro" id="IPR016181">
    <property type="entry name" value="Acyl_CoA_acyltransferase"/>
</dbReference>
<dbReference type="GO" id="GO:0016747">
    <property type="term" value="F:acyltransferase activity, transferring groups other than amino-acyl groups"/>
    <property type="evidence" value="ECO:0007669"/>
    <property type="project" value="InterPro"/>
</dbReference>
<dbReference type="RefSeq" id="WP_188539370.1">
    <property type="nucleotide sequence ID" value="NZ_BMEQ01000025.1"/>
</dbReference>
<dbReference type="EMBL" id="BMEQ01000025">
    <property type="protein sequence ID" value="GGG66958.1"/>
    <property type="molecule type" value="Genomic_DNA"/>
</dbReference>
<keyword evidence="3" id="KW-1185">Reference proteome</keyword>
<dbReference type="InterPro" id="IPR000182">
    <property type="entry name" value="GNAT_dom"/>
</dbReference>
<accession>A0A917H554</accession>
<dbReference type="Pfam" id="PF00583">
    <property type="entry name" value="Acetyltransf_1"/>
    <property type="match status" value="1"/>
</dbReference>
<gene>
    <name evidence="2" type="ORF">GCM10011374_33900</name>
</gene>
<feature type="domain" description="N-acetyltransferase" evidence="1">
    <location>
        <begin position="3"/>
        <end position="193"/>
    </location>
</feature>
<comment type="caution">
    <text evidence="2">The sequence shown here is derived from an EMBL/GenBank/DDBJ whole genome shotgun (WGS) entry which is preliminary data.</text>
</comment>
<evidence type="ECO:0000313" key="3">
    <source>
        <dbReference type="Proteomes" id="UP000638848"/>
    </source>
</evidence>
<evidence type="ECO:0000259" key="1">
    <source>
        <dbReference type="PROSITE" id="PS51186"/>
    </source>
</evidence>
<dbReference type="Gene3D" id="3.40.630.30">
    <property type="match status" value="1"/>
</dbReference>
<proteinExistence type="predicted"/>
<protein>
    <submittedName>
        <fullName evidence="2">N-acetyltransferase</fullName>
    </submittedName>
</protein>
<dbReference type="AlphaFoldDB" id="A0A917H554"/>